<feature type="region of interest" description="Disordered" evidence="1">
    <location>
        <begin position="1"/>
        <end position="42"/>
    </location>
</feature>
<dbReference type="SUPFAM" id="SSF51695">
    <property type="entry name" value="PLC-like phosphodiesterases"/>
    <property type="match status" value="1"/>
</dbReference>
<keyword evidence="4" id="KW-1185">Reference proteome</keyword>
<dbReference type="Gene3D" id="2.60.40.1260">
    <property type="entry name" value="Lamin Tail domain"/>
    <property type="match status" value="1"/>
</dbReference>
<accession>A0ABW4L2U5</accession>
<feature type="domain" description="GP-PDE" evidence="2">
    <location>
        <begin position="23"/>
        <end position="271"/>
    </location>
</feature>
<comment type="caution">
    <text evidence="3">The sequence shown here is derived from an EMBL/GenBank/DDBJ whole genome shotgun (WGS) entry which is preliminary data.</text>
</comment>
<evidence type="ECO:0000259" key="2">
    <source>
        <dbReference type="PROSITE" id="PS51704"/>
    </source>
</evidence>
<dbReference type="Gene3D" id="3.20.20.190">
    <property type="entry name" value="Phosphatidylinositol (PI) phosphodiesterase"/>
    <property type="match status" value="1"/>
</dbReference>
<dbReference type="Pfam" id="PF00932">
    <property type="entry name" value="LTD"/>
    <property type="match status" value="1"/>
</dbReference>
<dbReference type="PANTHER" id="PTHR46211:SF1">
    <property type="entry name" value="GLYCEROPHOSPHODIESTER PHOSPHODIESTERASE, CYTOPLASMIC"/>
    <property type="match status" value="1"/>
</dbReference>
<dbReference type="PROSITE" id="PS51704">
    <property type="entry name" value="GP_PDE"/>
    <property type="match status" value="1"/>
</dbReference>
<dbReference type="Proteomes" id="UP001597277">
    <property type="component" value="Unassembled WGS sequence"/>
</dbReference>
<proteinExistence type="predicted"/>
<dbReference type="RefSeq" id="WP_388002382.1">
    <property type="nucleotide sequence ID" value="NZ_JBHUEE010000002.1"/>
</dbReference>
<organism evidence="3 4">
    <name type="scientific">Georgenia deserti</name>
    <dbReference type="NCBI Taxonomy" id="2093781"/>
    <lineage>
        <taxon>Bacteria</taxon>
        <taxon>Bacillati</taxon>
        <taxon>Actinomycetota</taxon>
        <taxon>Actinomycetes</taxon>
        <taxon>Micrococcales</taxon>
        <taxon>Bogoriellaceae</taxon>
        <taxon>Georgenia</taxon>
    </lineage>
</organism>
<dbReference type="SUPFAM" id="SSF74853">
    <property type="entry name" value="Lamin A/C globular tail domain"/>
    <property type="match status" value="1"/>
</dbReference>
<dbReference type="PANTHER" id="PTHR46211">
    <property type="entry name" value="GLYCEROPHOSPHORYL DIESTER PHOSPHODIESTERASE"/>
    <property type="match status" value="1"/>
</dbReference>
<protein>
    <submittedName>
        <fullName evidence="3">Glycerophosphodiester phosphodiesterase family protein</fullName>
    </submittedName>
</protein>
<dbReference type="InterPro" id="IPR017946">
    <property type="entry name" value="PLC-like_Pdiesterase_TIM-brl"/>
</dbReference>
<dbReference type="Pfam" id="PF03009">
    <property type="entry name" value="GDPD"/>
    <property type="match status" value="1"/>
</dbReference>
<reference evidence="4" key="1">
    <citation type="journal article" date="2019" name="Int. J. Syst. Evol. Microbiol.">
        <title>The Global Catalogue of Microorganisms (GCM) 10K type strain sequencing project: providing services to taxonomists for standard genome sequencing and annotation.</title>
        <authorList>
            <consortium name="The Broad Institute Genomics Platform"/>
            <consortium name="The Broad Institute Genome Sequencing Center for Infectious Disease"/>
            <person name="Wu L."/>
            <person name="Ma J."/>
        </authorList>
    </citation>
    <scope>NUCLEOTIDE SEQUENCE [LARGE SCALE GENOMIC DNA]</scope>
    <source>
        <strain evidence="4">JCM 17130</strain>
    </source>
</reference>
<dbReference type="InterPro" id="IPR001322">
    <property type="entry name" value="Lamin_tail_dom"/>
</dbReference>
<evidence type="ECO:0000313" key="4">
    <source>
        <dbReference type="Proteomes" id="UP001597277"/>
    </source>
</evidence>
<evidence type="ECO:0000313" key="3">
    <source>
        <dbReference type="EMBL" id="MFD1716935.1"/>
    </source>
</evidence>
<dbReference type="InterPro" id="IPR036415">
    <property type="entry name" value="Lamin_tail_dom_sf"/>
</dbReference>
<sequence length="391" mass="41894">MAGLSAPSLAAEDQRGGQPENQPGIIGHRGSAGTAPENTVPSMRDARTAGADLFEIDLQMSSDGVPFLFHDTTAARTTNVADVFPERADDHITSFTWDELSQLDAGSFFGTPFHGTDIPHLDAAARQARGWTGVNVEIKEPSASPGVEQALADTIAENRDWQRLLAQDKLIVSSFDVESLETFHELAPEVPVLPIAGELPGDEVLAEWAEYSVGVVTNYRNLEPGDVSRVHDLGLELGTYTVNSPEAMQQLTDQGVDWIITDFPRVLSRMQGGKDPIPAADGIEVAEVVADVPGADLQPETGEHVVLTNTADRAIDVSGYLLQDAALNRLVVGDGYVLEPGEELRVYTGPGTNSDDAYYNDHGANVLNNGGDSIAVLRPDPARVLLDLFAY</sequence>
<dbReference type="InterPro" id="IPR030395">
    <property type="entry name" value="GP_PDE_dom"/>
</dbReference>
<dbReference type="EMBL" id="JBHUEE010000002">
    <property type="protein sequence ID" value="MFD1716935.1"/>
    <property type="molecule type" value="Genomic_DNA"/>
</dbReference>
<gene>
    <name evidence="3" type="ORF">ACFSE6_03755</name>
</gene>
<evidence type="ECO:0000256" key="1">
    <source>
        <dbReference type="SAM" id="MobiDB-lite"/>
    </source>
</evidence>
<name>A0ABW4L2U5_9MICO</name>